<accession>A0A4R6RKP3</accession>
<dbReference type="EMBL" id="SNXY01000006">
    <property type="protein sequence ID" value="TDP87022.1"/>
    <property type="molecule type" value="Genomic_DNA"/>
</dbReference>
<evidence type="ECO:0000313" key="1">
    <source>
        <dbReference type="EMBL" id="TDP87022.1"/>
    </source>
</evidence>
<comment type="caution">
    <text evidence="1">The sequence shown here is derived from an EMBL/GenBank/DDBJ whole genome shotgun (WGS) entry which is preliminary data.</text>
</comment>
<dbReference type="Proteomes" id="UP000294547">
    <property type="component" value="Unassembled WGS sequence"/>
</dbReference>
<protein>
    <submittedName>
        <fullName evidence="1">Uncharacterized protein</fullName>
    </submittedName>
</protein>
<evidence type="ECO:0000313" key="2">
    <source>
        <dbReference type="Proteomes" id="UP000294547"/>
    </source>
</evidence>
<dbReference type="AlphaFoldDB" id="A0A4R6RKP3"/>
<organism evidence="1 2">
    <name type="scientific">Oharaeibacter diazotrophicus</name>
    <dbReference type="NCBI Taxonomy" id="1920512"/>
    <lineage>
        <taxon>Bacteria</taxon>
        <taxon>Pseudomonadati</taxon>
        <taxon>Pseudomonadota</taxon>
        <taxon>Alphaproteobacteria</taxon>
        <taxon>Hyphomicrobiales</taxon>
        <taxon>Pleomorphomonadaceae</taxon>
        <taxon>Oharaeibacter</taxon>
    </lineage>
</organism>
<gene>
    <name evidence="1" type="ORF">EDD54_0907</name>
</gene>
<name>A0A4R6RKP3_9HYPH</name>
<reference evidence="1 2" key="1">
    <citation type="submission" date="2019-03" db="EMBL/GenBank/DDBJ databases">
        <title>Genomic Encyclopedia of Type Strains, Phase IV (KMG-IV): sequencing the most valuable type-strain genomes for metagenomic binning, comparative biology and taxonomic classification.</title>
        <authorList>
            <person name="Goeker M."/>
        </authorList>
    </citation>
    <scope>NUCLEOTIDE SEQUENCE [LARGE SCALE GENOMIC DNA]</scope>
    <source>
        <strain evidence="1 2">DSM 102969</strain>
    </source>
</reference>
<sequence length="241" mass="25784">MKCEFALSFRDIADTKPRRLQFDGWFIDGKLTAKIENKQTASGSVGTAELVPLGGGVSGGFRFGAEVTRARTSTAVIDFVVAPSASDTSVCDNVTKKWQSRVVGLGIYDWLKTLDAAPAGEPRMAYSKLSYTLDFVLTRTGNAGIDVLVTPVKLTADAKRTRDDTQQLVMTLSMPDEVTKALKARVASGTARPGPFHVGGTGSAIFSLPIPSLQIQGASDPRADDARMDQLMILNQIGQSQ</sequence>
<keyword evidence="2" id="KW-1185">Reference proteome</keyword>
<proteinExistence type="predicted"/>